<evidence type="ECO:0000256" key="10">
    <source>
        <dbReference type="ARBA" id="ARBA00023180"/>
    </source>
</evidence>
<dbReference type="EnsemblMetazoa" id="G1570.1">
    <property type="protein sequence ID" value="G1570.1:cds"/>
    <property type="gene ID" value="G1570"/>
</dbReference>
<accession>A0A8W8ISR9</accession>
<keyword evidence="18" id="KW-1185">Reference proteome</keyword>
<keyword evidence="9 12" id="KW-0472">Membrane</keyword>
<feature type="transmembrane region" description="Helical" evidence="12">
    <location>
        <begin position="878"/>
        <end position="899"/>
    </location>
</feature>
<keyword evidence="6" id="KW-0249">Electron transport</keyword>
<feature type="compositionally biased region" description="Polar residues" evidence="11">
    <location>
        <begin position="1096"/>
        <end position="1115"/>
    </location>
</feature>
<evidence type="ECO:0000256" key="13">
    <source>
        <dbReference type="SAM" id="SignalP"/>
    </source>
</evidence>
<evidence type="ECO:0000256" key="3">
    <source>
        <dbReference type="ARBA" id="ARBA00009195"/>
    </source>
</evidence>
<keyword evidence="10" id="KW-0325">Glycoprotein</keyword>
<proteinExistence type="inferred from homology"/>
<comment type="cofactor">
    <cofactor evidence="1">
        <name>heme b</name>
        <dbReference type="ChEBI" id="CHEBI:60344"/>
    </cofactor>
</comment>
<keyword evidence="7 12" id="KW-1133">Transmembrane helix</keyword>
<feature type="compositionally biased region" description="Pro residues" evidence="11">
    <location>
        <begin position="211"/>
        <end position="224"/>
    </location>
</feature>
<evidence type="ECO:0000256" key="1">
    <source>
        <dbReference type="ARBA" id="ARBA00001970"/>
    </source>
</evidence>
<feature type="compositionally biased region" description="Low complexity" evidence="11">
    <location>
        <begin position="225"/>
        <end position="310"/>
    </location>
</feature>
<dbReference type="SMART" id="SM00664">
    <property type="entry name" value="DoH"/>
    <property type="match status" value="2"/>
</dbReference>
<feature type="domain" description="Reelin" evidence="16">
    <location>
        <begin position="23"/>
        <end position="200"/>
    </location>
</feature>
<feature type="transmembrane region" description="Helical" evidence="12">
    <location>
        <begin position="771"/>
        <end position="790"/>
    </location>
</feature>
<dbReference type="Gene3D" id="2.60.40.4060">
    <property type="entry name" value="Reeler domain"/>
    <property type="match status" value="1"/>
</dbReference>
<feature type="region of interest" description="Disordered" evidence="11">
    <location>
        <begin position="499"/>
        <end position="549"/>
    </location>
</feature>
<evidence type="ECO:0000313" key="17">
    <source>
        <dbReference type="EnsemblMetazoa" id="G1570.1:cds"/>
    </source>
</evidence>
<dbReference type="CDD" id="cd09628">
    <property type="entry name" value="DOMON_SDR_2_like"/>
    <property type="match status" value="2"/>
</dbReference>
<dbReference type="PANTHER" id="PTHR46902:SF1">
    <property type="entry name" value="DOMON DOMAIN-CONTAINING PROTEIN FRRS1L"/>
    <property type="match status" value="1"/>
</dbReference>
<reference evidence="17" key="1">
    <citation type="submission" date="2022-08" db="UniProtKB">
        <authorList>
            <consortium name="EnsemblMetazoa"/>
        </authorList>
    </citation>
    <scope>IDENTIFICATION</scope>
    <source>
        <strain evidence="17">05x7-T-G4-1.051#20</strain>
    </source>
</reference>
<organism evidence="17 18">
    <name type="scientific">Magallana gigas</name>
    <name type="common">Pacific oyster</name>
    <name type="synonym">Crassostrea gigas</name>
    <dbReference type="NCBI Taxonomy" id="29159"/>
    <lineage>
        <taxon>Eukaryota</taxon>
        <taxon>Metazoa</taxon>
        <taxon>Spiralia</taxon>
        <taxon>Lophotrochozoa</taxon>
        <taxon>Mollusca</taxon>
        <taxon>Bivalvia</taxon>
        <taxon>Autobranchia</taxon>
        <taxon>Pteriomorphia</taxon>
        <taxon>Ostreida</taxon>
        <taxon>Ostreoidea</taxon>
        <taxon>Ostreidae</taxon>
        <taxon>Magallana</taxon>
    </lineage>
</organism>
<dbReference type="Pfam" id="PF03188">
    <property type="entry name" value="Cytochrom_B561"/>
    <property type="match status" value="1"/>
</dbReference>
<evidence type="ECO:0000256" key="7">
    <source>
        <dbReference type="ARBA" id="ARBA00022989"/>
    </source>
</evidence>
<dbReference type="GO" id="GO:0099072">
    <property type="term" value="P:regulation of postsynaptic membrane neurotransmitter receptor levels"/>
    <property type="evidence" value="ECO:0007669"/>
    <property type="project" value="TreeGrafter"/>
</dbReference>
<evidence type="ECO:0000256" key="5">
    <source>
        <dbReference type="ARBA" id="ARBA00022692"/>
    </source>
</evidence>
<dbReference type="InterPro" id="IPR005018">
    <property type="entry name" value="DOMON_domain"/>
</dbReference>
<dbReference type="InterPro" id="IPR006593">
    <property type="entry name" value="Cyt_b561/ferric_Rdtase_TM"/>
</dbReference>
<dbReference type="GO" id="GO:1900449">
    <property type="term" value="P:regulation of glutamate receptor signaling pathway"/>
    <property type="evidence" value="ECO:0007669"/>
    <property type="project" value="InterPro"/>
</dbReference>
<feature type="region of interest" description="Disordered" evidence="11">
    <location>
        <begin position="1256"/>
        <end position="1285"/>
    </location>
</feature>
<dbReference type="InterPro" id="IPR042789">
    <property type="entry name" value="FRRS1L"/>
</dbReference>
<evidence type="ECO:0008006" key="19">
    <source>
        <dbReference type="Google" id="ProtNLM"/>
    </source>
</evidence>
<feature type="transmembrane region" description="Helical" evidence="12">
    <location>
        <begin position="911"/>
        <end position="930"/>
    </location>
</feature>
<evidence type="ECO:0000259" key="16">
    <source>
        <dbReference type="PROSITE" id="PS51019"/>
    </source>
</evidence>
<feature type="transmembrane region" description="Helical" evidence="12">
    <location>
        <begin position="848"/>
        <end position="866"/>
    </location>
</feature>
<name>A0A8W8ISR9_MAGGI</name>
<dbReference type="InterPro" id="IPR042307">
    <property type="entry name" value="Reeler_sf"/>
</dbReference>
<dbReference type="Pfam" id="PF02014">
    <property type="entry name" value="Reeler"/>
    <property type="match status" value="1"/>
</dbReference>
<dbReference type="GO" id="GO:0016020">
    <property type="term" value="C:membrane"/>
    <property type="evidence" value="ECO:0007669"/>
    <property type="project" value="UniProtKB-SubCell"/>
</dbReference>
<dbReference type="Proteomes" id="UP000005408">
    <property type="component" value="Unassembled WGS sequence"/>
</dbReference>
<dbReference type="PROSITE" id="PS50836">
    <property type="entry name" value="DOMON"/>
    <property type="match status" value="2"/>
</dbReference>
<evidence type="ECO:0000256" key="8">
    <source>
        <dbReference type="ARBA" id="ARBA00023004"/>
    </source>
</evidence>
<feature type="transmembrane region" description="Helical" evidence="12">
    <location>
        <begin position="983"/>
        <end position="1005"/>
    </location>
</feature>
<dbReference type="SMART" id="SM00665">
    <property type="entry name" value="B561"/>
    <property type="match status" value="1"/>
</dbReference>
<evidence type="ECO:0000256" key="2">
    <source>
        <dbReference type="ARBA" id="ARBA00004141"/>
    </source>
</evidence>
<evidence type="ECO:0000256" key="9">
    <source>
        <dbReference type="ARBA" id="ARBA00023136"/>
    </source>
</evidence>
<keyword evidence="4" id="KW-0813">Transport</keyword>
<evidence type="ECO:0000259" key="15">
    <source>
        <dbReference type="PROSITE" id="PS50939"/>
    </source>
</evidence>
<dbReference type="PROSITE" id="PS50939">
    <property type="entry name" value="CYTOCHROME_B561"/>
    <property type="match status" value="1"/>
</dbReference>
<keyword evidence="8" id="KW-0408">Iron</keyword>
<feature type="domain" description="Cytochrome b561" evidence="15">
    <location>
        <begin position="731"/>
        <end position="936"/>
    </location>
</feature>
<dbReference type="CDD" id="cd08760">
    <property type="entry name" value="Cyt_b561_FRRS1_like"/>
    <property type="match status" value="1"/>
</dbReference>
<feature type="compositionally biased region" description="Low complexity" evidence="11">
    <location>
        <begin position="499"/>
        <end position="537"/>
    </location>
</feature>
<sequence>MKPRRLCEELTLTCVFTFLLSWTSLANAYSQGAGSQACSSLTPWHSANQPQTNAVPYVITVSKTSYRPMEQIVVTIQACKGHSFKGFLIQPRLAQFATQDVKIGVFGMYSNAPYQYTCPDTRNGVRGQALTHTSNEDKTKLSIVWQAPRVPQGHVVFRATILKEYTTFWVAVNSPIVYDAYSSVRLAQSQVLSLTNNISPVCNEPVEPATTPQPPTPKPQPPTLKPTTPEPTTQKPTTTTTTTPKPTTTTPVPTTTTTTTTPRPTTTTPEPTTTTRTTTTTTPKPTTTTPQPTTTPKPTTTTTKTTTTTTMEPFIPPQGTYLASDPECNVTKGCFDDCKRGVCTFIVSWRDRRGYLDMEVKAHIPTGGDKWLAVGFSYDNRMGSDSVTECMFVNGQVEVFQSYNSDTHSNSRLRNPKLGLSQEYGSFVDGIFTCGFTREKLVPTESRLFNLNKNWFLLFAHGTAIEGLKLPHMYDPAPPTSKDIIDFQAYLVNLPTTTTTSTTSTTTTMAPTTTRPTTTSTTTTARPTTTTQRATPRPTTPWQPPITWRPVTTTRAPLTTTTTARTTTTQDHHEHSHLHNHSLPEDLSCGNTIGCFAKCSGGQCDFIVSWNDTGEHVQFEMKKKFPALDPSDHWIAIGFSEDKRMGEDSVTECVRQDGFITVHQSFNHVSKSNTQLKQSGLGLSDISGSYVDGIFVCRFTRKKHLPDEKQIFDLNNDFYMFFASGEAIDGVKMRHSVRDLPVVSAEPVDLQKHSLVQGKAVYFLVKVHGCLMIVAWVCLASIGIVAVRYYKTVWLEETCMRERIWYQSHKFCMATLFLCVMAGIVLIFVEIQGYSQIDGKTFHQAHPIMGLIVTVFTIANPIIAILRPLPGTVKRKIFNWIHWAVGTGAHFLAIVTIFAGVELAKARASFYISYILIAYVCYLLIVFFILEVHSFVSKRAEHKRDQTYMYEMHRKPYYSSVNHSLDIEPPYSKMKKAIFGSHILITINRIGTQISTLFNLLFVLANNFKMGRKESTLTKKPVFMHDKMYNIVPDITTTNRMHGLEEIPTIPRQKPLPLTATVKKYEALPNLGEGHAPSRCNNNAALTRPNPCISPDNLSQSDQTTAYQENKTNEQNENDLPVAHIPRPPDNPLDPSKPRRIVRIKQDMFSQSLGPEKIAEIVSMVTGNQQGFGFLQQTGESDYLNGEEQYGSEICPDSLGGFPQIRCTTVTTPEDTSGYVKPRTGKDSLVANSLIFPKPQRQLFKCASPEQFKSLRQRSTMKSTHKQRSKNSNQKLLSINSNVTI</sequence>
<comment type="subcellular location">
    <subcellularLocation>
        <location evidence="2">Membrane</location>
        <topology evidence="2">Multi-pass membrane protein</topology>
    </subcellularLocation>
</comment>
<dbReference type="CDD" id="cd08544">
    <property type="entry name" value="Reeler"/>
    <property type="match status" value="1"/>
</dbReference>
<evidence type="ECO:0000256" key="11">
    <source>
        <dbReference type="SAM" id="MobiDB-lite"/>
    </source>
</evidence>
<feature type="region of interest" description="Disordered" evidence="11">
    <location>
        <begin position="1071"/>
        <end position="1137"/>
    </location>
</feature>
<evidence type="ECO:0000256" key="12">
    <source>
        <dbReference type="SAM" id="Phobius"/>
    </source>
</evidence>
<feature type="domain" description="DOMON" evidence="14">
    <location>
        <begin position="343"/>
        <end position="462"/>
    </location>
</feature>
<evidence type="ECO:0000313" key="18">
    <source>
        <dbReference type="Proteomes" id="UP000005408"/>
    </source>
</evidence>
<dbReference type="PROSITE" id="PS51019">
    <property type="entry name" value="REELIN"/>
    <property type="match status" value="1"/>
</dbReference>
<feature type="signal peptide" evidence="13">
    <location>
        <begin position="1"/>
        <end position="28"/>
    </location>
</feature>
<dbReference type="PRINTS" id="PR01217">
    <property type="entry name" value="PRICHEXTENSN"/>
</dbReference>
<evidence type="ECO:0000256" key="6">
    <source>
        <dbReference type="ARBA" id="ARBA00022982"/>
    </source>
</evidence>
<dbReference type="Pfam" id="PF03351">
    <property type="entry name" value="DOMON"/>
    <property type="match status" value="2"/>
</dbReference>
<keyword evidence="13" id="KW-0732">Signal</keyword>
<dbReference type="InterPro" id="IPR002861">
    <property type="entry name" value="Reeler_dom"/>
</dbReference>
<feature type="region of interest" description="Disordered" evidence="11">
    <location>
        <begin position="203"/>
        <end position="318"/>
    </location>
</feature>
<evidence type="ECO:0000256" key="4">
    <source>
        <dbReference type="ARBA" id="ARBA00022448"/>
    </source>
</evidence>
<comment type="similarity">
    <text evidence="3">Belongs to the FRRS1 family.</text>
</comment>
<keyword evidence="5 12" id="KW-0812">Transmembrane</keyword>
<evidence type="ECO:0000259" key="14">
    <source>
        <dbReference type="PROSITE" id="PS50836"/>
    </source>
</evidence>
<feature type="transmembrane region" description="Helical" evidence="12">
    <location>
        <begin position="811"/>
        <end position="828"/>
    </location>
</feature>
<feature type="chain" id="PRO_5036504464" description="Ferric-chelate reductase 1" evidence="13">
    <location>
        <begin position="29"/>
        <end position="1285"/>
    </location>
</feature>
<dbReference type="PANTHER" id="PTHR46902">
    <property type="entry name" value="DOMON DOMAIN-CONTAINING PROTEIN FRRS1L"/>
    <property type="match status" value="1"/>
</dbReference>
<feature type="domain" description="DOMON" evidence="14">
    <location>
        <begin position="604"/>
        <end position="725"/>
    </location>
</feature>
<dbReference type="Gene3D" id="1.20.120.1770">
    <property type="match status" value="1"/>
</dbReference>
<feature type="compositionally biased region" description="Polar residues" evidence="11">
    <location>
        <begin position="1270"/>
        <end position="1285"/>
    </location>
</feature>
<protein>
    <recommendedName>
        <fullName evidence="19">Ferric-chelate reductase 1</fullName>
    </recommendedName>
</protein>